<evidence type="ECO:0000256" key="1">
    <source>
        <dbReference type="ARBA" id="ARBA00004141"/>
    </source>
</evidence>
<evidence type="ECO:0000259" key="6">
    <source>
        <dbReference type="Pfam" id="PF01699"/>
    </source>
</evidence>
<evidence type="ECO:0000256" key="2">
    <source>
        <dbReference type="ARBA" id="ARBA00022692"/>
    </source>
</evidence>
<organism evidence="7 8">
    <name type="scientific">Candidatus Dormiibacter inghamiae</name>
    <dbReference type="NCBI Taxonomy" id="3127013"/>
    <lineage>
        <taxon>Bacteria</taxon>
        <taxon>Bacillati</taxon>
        <taxon>Candidatus Dormiibacterota</taxon>
        <taxon>Candidatus Dormibacteria</taxon>
        <taxon>Candidatus Dormibacterales</taxon>
        <taxon>Candidatus Dormibacteraceae</taxon>
        <taxon>Candidatus Dormiibacter</taxon>
    </lineage>
</organism>
<evidence type="ECO:0000313" key="7">
    <source>
        <dbReference type="EMBL" id="MBJ7603439.1"/>
    </source>
</evidence>
<evidence type="ECO:0000313" key="8">
    <source>
        <dbReference type="Proteomes" id="UP000620075"/>
    </source>
</evidence>
<dbReference type="AlphaFoldDB" id="A0A934NE02"/>
<feature type="transmembrane region" description="Helical" evidence="5">
    <location>
        <begin position="6"/>
        <end position="25"/>
    </location>
</feature>
<keyword evidence="4 5" id="KW-0472">Membrane</keyword>
<reference evidence="7 8" key="1">
    <citation type="submission" date="2020-10" db="EMBL/GenBank/DDBJ databases">
        <title>Ca. Dormibacterota MAGs.</title>
        <authorList>
            <person name="Montgomery K."/>
        </authorList>
    </citation>
    <scope>NUCLEOTIDE SEQUENCE [LARGE SCALE GENOMIC DNA]</scope>
    <source>
        <strain evidence="7">SC8811_S16_3</strain>
    </source>
</reference>
<evidence type="ECO:0000256" key="5">
    <source>
        <dbReference type="SAM" id="Phobius"/>
    </source>
</evidence>
<keyword evidence="2 5" id="KW-0812">Transmembrane</keyword>
<dbReference type="EMBL" id="JAEKNQ010000036">
    <property type="protein sequence ID" value="MBJ7603439.1"/>
    <property type="molecule type" value="Genomic_DNA"/>
</dbReference>
<feature type="transmembrane region" description="Helical" evidence="5">
    <location>
        <begin position="46"/>
        <end position="67"/>
    </location>
</feature>
<proteinExistence type="predicted"/>
<feature type="domain" description="Sodium/calcium exchanger membrane region" evidence="6">
    <location>
        <begin position="193"/>
        <end position="337"/>
    </location>
</feature>
<feature type="transmembrane region" description="Helical" evidence="5">
    <location>
        <begin position="137"/>
        <end position="157"/>
    </location>
</feature>
<keyword evidence="3 5" id="KW-1133">Transmembrane helix</keyword>
<protein>
    <submittedName>
        <fullName evidence="7">Sodium:calcium antiporter</fullName>
    </submittedName>
</protein>
<dbReference type="Pfam" id="PF01699">
    <property type="entry name" value="Na_Ca_ex"/>
    <property type="match status" value="2"/>
</dbReference>
<dbReference type="GO" id="GO:0016020">
    <property type="term" value="C:membrane"/>
    <property type="evidence" value="ECO:0007669"/>
    <property type="project" value="UniProtKB-SubCell"/>
</dbReference>
<feature type="domain" description="Sodium/calcium exchanger membrane region" evidence="6">
    <location>
        <begin position="9"/>
        <end position="146"/>
    </location>
</feature>
<feature type="transmembrane region" description="Helical" evidence="5">
    <location>
        <begin position="221"/>
        <end position="249"/>
    </location>
</feature>
<evidence type="ECO:0000256" key="4">
    <source>
        <dbReference type="ARBA" id="ARBA00023136"/>
    </source>
</evidence>
<dbReference type="GO" id="GO:0055085">
    <property type="term" value="P:transmembrane transport"/>
    <property type="evidence" value="ECO:0007669"/>
    <property type="project" value="InterPro"/>
</dbReference>
<dbReference type="InterPro" id="IPR044880">
    <property type="entry name" value="NCX_ion-bd_dom_sf"/>
</dbReference>
<sequence>MDKLPLPVLVAGFTAAAALIWLAGYQLSRSTDAISDHFHLGEALGGLILLAVATNLPEMAIVGAAAIRHNFDIATGNILGGIAIQTVVLVLLDIATPVRHSLSDATRSLTQVLEGTVVVAVCAVVVMGTLLPKQAVVARIDPAALLIAVVWLVGLWLTKRAKTLPWASNREEDQDSGGNKPQKAKSLATPVAVAVFAGAALVTLGAGVAVEITGNAIATDIHLNGVVFGGTILAAATALPEVSTGLAAVRMRDYELAVSDIFGGNAFLPVLFLPATILSGQSVLGAAQHTDVLLACLGILLTTVYVVGMLFRPKGQWLRMGPDSIAVLVLYGLGVAALVAVSGGK</sequence>
<feature type="transmembrane region" description="Helical" evidence="5">
    <location>
        <begin position="187"/>
        <end position="209"/>
    </location>
</feature>
<dbReference type="InterPro" id="IPR004837">
    <property type="entry name" value="NaCa_Exmemb"/>
</dbReference>
<dbReference type="RefSeq" id="WP_338179467.1">
    <property type="nucleotide sequence ID" value="NZ_JAEKNQ010000036.1"/>
</dbReference>
<feature type="transmembrane region" description="Helical" evidence="5">
    <location>
        <begin position="292"/>
        <end position="311"/>
    </location>
</feature>
<feature type="transmembrane region" description="Helical" evidence="5">
    <location>
        <begin position="323"/>
        <end position="343"/>
    </location>
</feature>
<dbReference type="Proteomes" id="UP000620075">
    <property type="component" value="Unassembled WGS sequence"/>
</dbReference>
<comment type="caution">
    <text evidence="7">The sequence shown here is derived from an EMBL/GenBank/DDBJ whole genome shotgun (WGS) entry which is preliminary data.</text>
</comment>
<accession>A0A934NE02</accession>
<dbReference type="Gene3D" id="1.20.1420.30">
    <property type="entry name" value="NCX, central ion-binding region"/>
    <property type="match status" value="1"/>
</dbReference>
<gene>
    <name evidence="7" type="ORF">JF888_09670</name>
</gene>
<name>A0A934NE02_9BACT</name>
<feature type="transmembrane region" description="Helical" evidence="5">
    <location>
        <begin position="261"/>
        <end position="280"/>
    </location>
</feature>
<feature type="transmembrane region" description="Helical" evidence="5">
    <location>
        <begin position="73"/>
        <end position="92"/>
    </location>
</feature>
<comment type="subcellular location">
    <subcellularLocation>
        <location evidence="1">Membrane</location>
        <topology evidence="1">Multi-pass membrane protein</topology>
    </subcellularLocation>
</comment>
<evidence type="ECO:0000256" key="3">
    <source>
        <dbReference type="ARBA" id="ARBA00022989"/>
    </source>
</evidence>